<protein>
    <recommendedName>
        <fullName evidence="4">BZIP domain-containing protein</fullName>
    </recommendedName>
</protein>
<evidence type="ECO:0000313" key="2">
    <source>
        <dbReference type="EMBL" id="KAK5535043.1"/>
    </source>
</evidence>
<reference evidence="2 3" key="1">
    <citation type="submission" date="2023-06" db="EMBL/GenBank/DDBJ databases">
        <title>Black Yeasts Isolated from many extreme environments.</title>
        <authorList>
            <person name="Coleine C."/>
            <person name="Stajich J.E."/>
            <person name="Selbmann L."/>
        </authorList>
    </citation>
    <scope>NUCLEOTIDE SEQUENCE [LARGE SCALE GENOMIC DNA]</scope>
    <source>
        <strain evidence="2 3">CCFEE 5887</strain>
    </source>
</reference>
<accession>A0AAV9Q4E9</accession>
<feature type="compositionally biased region" description="Low complexity" evidence="1">
    <location>
        <begin position="229"/>
        <end position="245"/>
    </location>
</feature>
<feature type="region of interest" description="Disordered" evidence="1">
    <location>
        <begin position="171"/>
        <end position="254"/>
    </location>
</feature>
<comment type="caution">
    <text evidence="2">The sequence shown here is derived from an EMBL/GenBank/DDBJ whole genome shotgun (WGS) entry which is preliminary data.</text>
</comment>
<proteinExistence type="predicted"/>
<dbReference type="AlphaFoldDB" id="A0AAV9Q4E9"/>
<dbReference type="InterPro" id="IPR021833">
    <property type="entry name" value="DUF3425"/>
</dbReference>
<dbReference type="SUPFAM" id="SSF57959">
    <property type="entry name" value="Leucine zipper domain"/>
    <property type="match status" value="1"/>
</dbReference>
<keyword evidence="3" id="KW-1185">Reference proteome</keyword>
<dbReference type="InterPro" id="IPR046347">
    <property type="entry name" value="bZIP_sf"/>
</dbReference>
<feature type="region of interest" description="Disordered" evidence="1">
    <location>
        <begin position="40"/>
        <end position="75"/>
    </location>
</feature>
<feature type="compositionally biased region" description="Polar residues" evidence="1">
    <location>
        <begin position="50"/>
        <end position="59"/>
    </location>
</feature>
<evidence type="ECO:0008006" key="4">
    <source>
        <dbReference type="Google" id="ProtNLM"/>
    </source>
</evidence>
<name>A0AAV9Q4E9_9PEZI</name>
<dbReference type="Pfam" id="PF11905">
    <property type="entry name" value="DUF3425"/>
    <property type="match status" value="1"/>
</dbReference>
<dbReference type="Proteomes" id="UP001345827">
    <property type="component" value="Unassembled WGS sequence"/>
</dbReference>
<feature type="compositionally biased region" description="Low complexity" evidence="1">
    <location>
        <begin position="171"/>
        <end position="208"/>
    </location>
</feature>
<feature type="region of interest" description="Disordered" evidence="1">
    <location>
        <begin position="1"/>
        <end position="28"/>
    </location>
</feature>
<evidence type="ECO:0000313" key="3">
    <source>
        <dbReference type="Proteomes" id="UP001345827"/>
    </source>
</evidence>
<evidence type="ECO:0000256" key="1">
    <source>
        <dbReference type="SAM" id="MobiDB-lite"/>
    </source>
</evidence>
<dbReference type="GO" id="GO:0003700">
    <property type="term" value="F:DNA-binding transcription factor activity"/>
    <property type="evidence" value="ECO:0007669"/>
    <property type="project" value="InterPro"/>
</dbReference>
<gene>
    <name evidence="2" type="ORF">LTR25_006050</name>
</gene>
<sequence length="470" mass="51520">MPSSKGQSKRKATDLSVPDPGEDALERKRVLNVLAQRRYRQRQREHVQQLEAQTQSQPANAAESDKDPRTNLTNLHVPEPCAAQEGVHHQTLSVPSAQHGILKAPVLDGQIFHADVSASQLQDESDGPQIFIDPEDPFAAFDEDQFALDITDGDHNFFNSPNCVLVPSLLSPSTSETTRTSPSNTSSSSSSSAFNSSTNWSLPPLDLTDPLELEDQGPSTRMPKDGHARSQSRSRSQSPSSQRSQAHAQITSTSMQSWQQYEYTTFPDESHFDMPELALLRGCMTIAHRLDVADLIWSLSSVSPFCTTTTTPTTTTTTTAMATSMANPSDRGLAFAHLPPNLRPTPAQLSIPHHPVIDLLPWPSVRDRLIHVLNQPPQFRPAGGAKSPMALIEFVYDIEDPSEGVRISGEDPLDGRNWEVGEKVFGGWWWCFDRDVVSRTNELRRRRGAPMLGVGMMGGSASGSVLGEVG</sequence>
<dbReference type="PANTHER" id="PTHR38116">
    <property type="entry name" value="CHROMOSOME 7, WHOLE GENOME SHOTGUN SEQUENCE"/>
    <property type="match status" value="1"/>
</dbReference>
<dbReference type="EMBL" id="JAXLQG010000010">
    <property type="protein sequence ID" value="KAK5535043.1"/>
    <property type="molecule type" value="Genomic_DNA"/>
</dbReference>
<dbReference type="PANTHER" id="PTHR38116:SF9">
    <property type="entry name" value="BZIP DOMAIN-CONTAINING PROTEIN"/>
    <property type="match status" value="1"/>
</dbReference>
<organism evidence="2 3">
    <name type="scientific">Vermiconidia calcicola</name>
    <dbReference type="NCBI Taxonomy" id="1690605"/>
    <lineage>
        <taxon>Eukaryota</taxon>
        <taxon>Fungi</taxon>
        <taxon>Dikarya</taxon>
        <taxon>Ascomycota</taxon>
        <taxon>Pezizomycotina</taxon>
        <taxon>Dothideomycetes</taxon>
        <taxon>Dothideomycetidae</taxon>
        <taxon>Mycosphaerellales</taxon>
        <taxon>Extremaceae</taxon>
        <taxon>Vermiconidia</taxon>
    </lineage>
</organism>